<dbReference type="Pfam" id="PF13924">
    <property type="entry name" value="Lipocalin_5"/>
    <property type="match status" value="1"/>
</dbReference>
<evidence type="ECO:0000313" key="3">
    <source>
        <dbReference type="Proteomes" id="UP000199092"/>
    </source>
</evidence>
<protein>
    <submittedName>
        <fullName evidence="2">Lipocalin-like domain-containing protein</fullName>
    </submittedName>
</protein>
<reference evidence="2 3" key="1">
    <citation type="submission" date="2016-10" db="EMBL/GenBank/DDBJ databases">
        <authorList>
            <person name="de Groot N.N."/>
        </authorList>
    </citation>
    <scope>NUCLEOTIDE SEQUENCE [LARGE SCALE GENOMIC DNA]</scope>
    <source>
        <strain evidence="2 3">DSM 21741</strain>
    </source>
</reference>
<gene>
    <name evidence="2" type="ORF">SAMN04488543_4271</name>
</gene>
<sequence>MPRNCWTVAGNCGTFTGVDLEGSWQLVQWRRIAPDGTVSYPLGTDAEGLLVYTADGRMSVVMTGADRTAITGGDPLGGPVEERAAAYSSCLAYTGTYERQGDVVVHRVGGSLYPNWSDTVQPRTIVQRDGQLVLLTPDQPGSPVNELAWQRAGTA</sequence>
<proteinExistence type="predicted"/>
<feature type="domain" description="Lipocalin-like" evidence="1">
    <location>
        <begin position="22"/>
        <end position="151"/>
    </location>
</feature>
<dbReference type="EMBL" id="LT629749">
    <property type="protein sequence ID" value="SDT41842.1"/>
    <property type="molecule type" value="Genomic_DNA"/>
</dbReference>
<dbReference type="STRING" id="546871.SAMN04488543_4271"/>
<name>A0A1H2A7T6_9ACTN</name>
<organism evidence="2 3">
    <name type="scientific">Friedmanniella luteola</name>
    <dbReference type="NCBI Taxonomy" id="546871"/>
    <lineage>
        <taxon>Bacteria</taxon>
        <taxon>Bacillati</taxon>
        <taxon>Actinomycetota</taxon>
        <taxon>Actinomycetes</taxon>
        <taxon>Propionibacteriales</taxon>
        <taxon>Nocardioidaceae</taxon>
        <taxon>Friedmanniella</taxon>
    </lineage>
</organism>
<evidence type="ECO:0000259" key="1">
    <source>
        <dbReference type="Pfam" id="PF13924"/>
    </source>
</evidence>
<accession>A0A1H2A7T6</accession>
<keyword evidence="3" id="KW-1185">Reference proteome</keyword>
<dbReference type="InterPro" id="IPR024311">
    <property type="entry name" value="Lipocalin-like"/>
</dbReference>
<dbReference type="Proteomes" id="UP000199092">
    <property type="component" value="Chromosome I"/>
</dbReference>
<evidence type="ECO:0000313" key="2">
    <source>
        <dbReference type="EMBL" id="SDT41842.1"/>
    </source>
</evidence>
<dbReference type="AlphaFoldDB" id="A0A1H2A7T6"/>